<dbReference type="InterPro" id="IPR000531">
    <property type="entry name" value="Beta-barrel_TonB"/>
</dbReference>
<comment type="subcellular location">
    <subcellularLocation>
        <location evidence="1 8">Cell outer membrane</location>
        <topology evidence="1 8">Multi-pass membrane protein</topology>
    </subcellularLocation>
</comment>
<dbReference type="Pfam" id="PF07715">
    <property type="entry name" value="Plug"/>
    <property type="match status" value="1"/>
</dbReference>
<evidence type="ECO:0000256" key="9">
    <source>
        <dbReference type="RuleBase" id="RU003357"/>
    </source>
</evidence>
<dbReference type="SUPFAM" id="SSF49464">
    <property type="entry name" value="Carboxypeptidase regulatory domain-like"/>
    <property type="match status" value="1"/>
</dbReference>
<evidence type="ECO:0000256" key="8">
    <source>
        <dbReference type="PROSITE-ProRule" id="PRU01360"/>
    </source>
</evidence>
<feature type="domain" description="TonB-dependent receptor plug" evidence="12">
    <location>
        <begin position="142"/>
        <end position="257"/>
    </location>
</feature>
<accession>A0ABR6F2G0</accession>
<sequence>MNIKNLVFAGLPLLCLTGMQAHATPAELMIKAAKSHSTFLFPNNLSQKILITGTVLDENSKPVPGVGVKSLKTNKGTVTDAAGKFSIEVENATEQLSFSYIGYETQTREAGSGNSPLTIKLKPSSATDLDDVVVIGYGTRKKSDLTGAVGSVKEAQLKERPAASLNQALAGRIPGVQVNSNSGRPGGQTNIRIRGFSSIKTTNNPLYVVDGVMLPVSSQTQNSNAIDYLNPGDIASVEVLKDASSVAIYGARGANGVVLITTKKGSNTGNRITYDVDFSVPTIGPKRVKMLNAQEFIDVENLAYENAKIYDPVGWAANNYVDPRIKRKSLPLLFDGNGNPLYDTDWFKEATQNKLSQNHQLGFTGGNAENSYGLFLNYRDDNGLLKNSYLKRYSGRFVMDSQMKKWLKIGGSLNYTNQTENLVDIGTGGLNSVRMITESFPFLPVKYPNGSWADNANYPGAEGGSNPVHIMTDRKYLLQTQNVLGNAYANVNLAEGLEFRSVLGANVVTRGRSEFNGRSLYGISYDQKGTVALDNNRETYWSFENYLTYNKRFSKDHAINAMAGLSWQETNIFGFGASGENFSTDYLEYNNLGAASKPIPGTSRAERFAFNSYFGRLNYSYKDKYLFTATGRADASSKFGENNKFSFFPSAAVAWKVSEEDFIKDSKVISNLKFRASYGVTGNSEIPSYLSLGVLGTGYAAIINDTRVGGVGTNRLANPDLKWEKTGQSDVGVELGLFDNRINLEADLYYRKTTDMLLDAPVPLSSGYSSITKNVGSMENKGLEFAINTVNISTQDFSWNTSFNISMNRNKVLSLATPADIFGVGNPGFTNETGIIRVGQPVGSFWGLTRLGTWSESERTEAAKYNYRAGKPILPGDIKYLDVNGDYQINDLDRGIIGNGSPKAWGAFSNTFKYKNFDLTVELQYSAGNDVLNMTKHSAEDRVGIANSYASVLNAWTPQNQNTPIAAIRDTRAGYVTNVDSHWVEDGSFIRGRNLLLGYTFAESVTKKLKINKMRVYGSVQNFFLATKFSGNDPEVTTYSNAFAQGQTFFDYPKPTTFMIGLNVSL</sequence>
<keyword evidence="3 8" id="KW-1134">Transmembrane beta strand</keyword>
<dbReference type="Proteomes" id="UP000636110">
    <property type="component" value="Unassembled WGS sequence"/>
</dbReference>
<comment type="caution">
    <text evidence="13">The sequence shown here is derived from an EMBL/GenBank/DDBJ whole genome shotgun (WGS) entry which is preliminary data.</text>
</comment>
<keyword evidence="7 8" id="KW-0998">Cell outer membrane</keyword>
<evidence type="ECO:0000259" key="12">
    <source>
        <dbReference type="Pfam" id="PF07715"/>
    </source>
</evidence>
<keyword evidence="6 8" id="KW-0472">Membrane</keyword>
<evidence type="ECO:0000313" key="14">
    <source>
        <dbReference type="Proteomes" id="UP000636110"/>
    </source>
</evidence>
<evidence type="ECO:0000256" key="3">
    <source>
        <dbReference type="ARBA" id="ARBA00022452"/>
    </source>
</evidence>
<keyword evidence="14" id="KW-1185">Reference proteome</keyword>
<protein>
    <submittedName>
        <fullName evidence="13">SusC/RagA family TonB-linked outer membrane protein</fullName>
    </submittedName>
</protein>
<reference evidence="13 14" key="1">
    <citation type="submission" date="2019-11" db="EMBL/GenBank/DDBJ databases">
        <title>Description of Pedobacter sp. LMG 31462T.</title>
        <authorList>
            <person name="Carlier A."/>
            <person name="Qi S."/>
            <person name="Vandamme P."/>
        </authorList>
    </citation>
    <scope>NUCLEOTIDE SEQUENCE [LARGE SCALE GENOMIC DNA]</scope>
    <source>
        <strain evidence="13 14">LMG 31462</strain>
    </source>
</reference>
<dbReference type="PROSITE" id="PS52016">
    <property type="entry name" value="TONB_DEPENDENT_REC_3"/>
    <property type="match status" value="1"/>
</dbReference>
<keyword evidence="4 8" id="KW-0812">Transmembrane</keyword>
<comment type="similarity">
    <text evidence="8 9">Belongs to the TonB-dependent receptor family.</text>
</comment>
<dbReference type="SUPFAM" id="SSF56935">
    <property type="entry name" value="Porins"/>
    <property type="match status" value="1"/>
</dbReference>
<keyword evidence="5 9" id="KW-0798">TonB box</keyword>
<dbReference type="Gene3D" id="2.40.170.20">
    <property type="entry name" value="TonB-dependent receptor, beta-barrel domain"/>
    <property type="match status" value="1"/>
</dbReference>
<name>A0ABR6F2G0_9SPHI</name>
<keyword evidence="10" id="KW-0732">Signal</keyword>
<dbReference type="InterPro" id="IPR039426">
    <property type="entry name" value="TonB-dep_rcpt-like"/>
</dbReference>
<dbReference type="InterPro" id="IPR008969">
    <property type="entry name" value="CarboxyPept-like_regulatory"/>
</dbReference>
<dbReference type="InterPro" id="IPR012910">
    <property type="entry name" value="Plug_dom"/>
</dbReference>
<dbReference type="InterPro" id="IPR023997">
    <property type="entry name" value="TonB-dep_OMP_SusC/RagA_CS"/>
</dbReference>
<keyword evidence="2 8" id="KW-0813">Transport</keyword>
<dbReference type="InterPro" id="IPR036942">
    <property type="entry name" value="Beta-barrel_TonB_sf"/>
</dbReference>
<dbReference type="Pfam" id="PF13715">
    <property type="entry name" value="CarbopepD_reg_2"/>
    <property type="match status" value="1"/>
</dbReference>
<proteinExistence type="inferred from homology"/>
<evidence type="ECO:0000256" key="4">
    <source>
        <dbReference type="ARBA" id="ARBA00022692"/>
    </source>
</evidence>
<evidence type="ECO:0000256" key="2">
    <source>
        <dbReference type="ARBA" id="ARBA00022448"/>
    </source>
</evidence>
<evidence type="ECO:0000256" key="5">
    <source>
        <dbReference type="ARBA" id="ARBA00023077"/>
    </source>
</evidence>
<dbReference type="Gene3D" id="2.170.130.10">
    <property type="entry name" value="TonB-dependent receptor, plug domain"/>
    <property type="match status" value="1"/>
</dbReference>
<organism evidence="13 14">
    <name type="scientific">Pedobacter gandavensis</name>
    <dbReference type="NCBI Taxonomy" id="2679963"/>
    <lineage>
        <taxon>Bacteria</taxon>
        <taxon>Pseudomonadati</taxon>
        <taxon>Bacteroidota</taxon>
        <taxon>Sphingobacteriia</taxon>
        <taxon>Sphingobacteriales</taxon>
        <taxon>Sphingobacteriaceae</taxon>
        <taxon>Pedobacter</taxon>
    </lineage>
</organism>
<evidence type="ECO:0000256" key="1">
    <source>
        <dbReference type="ARBA" id="ARBA00004571"/>
    </source>
</evidence>
<dbReference type="InterPro" id="IPR023996">
    <property type="entry name" value="TonB-dep_OMP_SusC/RagA"/>
</dbReference>
<feature type="chain" id="PRO_5045249314" evidence="10">
    <location>
        <begin position="24"/>
        <end position="1066"/>
    </location>
</feature>
<dbReference type="RefSeq" id="WP_202986167.1">
    <property type="nucleotide sequence ID" value="NZ_WNXC01000011.1"/>
</dbReference>
<evidence type="ECO:0000256" key="6">
    <source>
        <dbReference type="ARBA" id="ARBA00023136"/>
    </source>
</evidence>
<dbReference type="InterPro" id="IPR037066">
    <property type="entry name" value="Plug_dom_sf"/>
</dbReference>
<dbReference type="NCBIfam" id="TIGR04056">
    <property type="entry name" value="OMP_RagA_SusC"/>
    <property type="match status" value="1"/>
</dbReference>
<evidence type="ECO:0000256" key="7">
    <source>
        <dbReference type="ARBA" id="ARBA00023237"/>
    </source>
</evidence>
<feature type="domain" description="TonB-dependent receptor-like beta-barrel" evidence="11">
    <location>
        <begin position="479"/>
        <end position="806"/>
    </location>
</feature>
<dbReference type="Gene3D" id="2.60.40.1120">
    <property type="entry name" value="Carboxypeptidase-like, regulatory domain"/>
    <property type="match status" value="1"/>
</dbReference>
<dbReference type="Pfam" id="PF00593">
    <property type="entry name" value="TonB_dep_Rec_b-barrel"/>
    <property type="match status" value="1"/>
</dbReference>
<evidence type="ECO:0000259" key="11">
    <source>
        <dbReference type="Pfam" id="PF00593"/>
    </source>
</evidence>
<evidence type="ECO:0000256" key="10">
    <source>
        <dbReference type="SAM" id="SignalP"/>
    </source>
</evidence>
<evidence type="ECO:0000313" key="13">
    <source>
        <dbReference type="EMBL" id="MBB2151690.1"/>
    </source>
</evidence>
<dbReference type="NCBIfam" id="TIGR04057">
    <property type="entry name" value="SusC_RagA_signa"/>
    <property type="match status" value="1"/>
</dbReference>
<feature type="signal peptide" evidence="10">
    <location>
        <begin position="1"/>
        <end position="23"/>
    </location>
</feature>
<dbReference type="EMBL" id="WNXC01000011">
    <property type="protein sequence ID" value="MBB2151690.1"/>
    <property type="molecule type" value="Genomic_DNA"/>
</dbReference>
<gene>
    <name evidence="13" type="ORF">GM920_22515</name>
</gene>